<reference evidence="1 2" key="1">
    <citation type="submission" date="2020-02" db="EMBL/GenBank/DDBJ databases">
        <authorList>
            <person name="Ma Q."/>
            <person name="Huang Y."/>
            <person name="Song X."/>
            <person name="Pei D."/>
        </authorList>
    </citation>
    <scope>NUCLEOTIDE SEQUENCE [LARGE SCALE GENOMIC DNA]</scope>
    <source>
        <strain evidence="1">Sxm20200214</strain>
        <tissue evidence="1">Leaf</tissue>
    </source>
</reference>
<comment type="caution">
    <text evidence="1">The sequence shown here is derived from an EMBL/GenBank/DDBJ whole genome shotgun (WGS) entry which is preliminary data.</text>
</comment>
<gene>
    <name evidence="1" type="ORF">Bca52824_004764</name>
</gene>
<keyword evidence="2" id="KW-1185">Reference proteome</keyword>
<evidence type="ECO:0000313" key="2">
    <source>
        <dbReference type="Proteomes" id="UP000886595"/>
    </source>
</evidence>
<dbReference type="InterPro" id="IPR055296">
    <property type="entry name" value="SRL2-like"/>
</dbReference>
<dbReference type="Proteomes" id="UP000886595">
    <property type="component" value="Unassembled WGS sequence"/>
</dbReference>
<protein>
    <submittedName>
        <fullName evidence="1">Uncharacterized protein</fullName>
    </submittedName>
</protein>
<dbReference type="PANTHER" id="PTHR46087:SF7">
    <property type="entry name" value="CYCLIN-LIKE PROTEIN"/>
    <property type="match status" value="1"/>
</dbReference>
<name>A0A8X7WM89_BRACI</name>
<organism evidence="1 2">
    <name type="scientific">Brassica carinata</name>
    <name type="common">Ethiopian mustard</name>
    <name type="synonym">Abyssinian cabbage</name>
    <dbReference type="NCBI Taxonomy" id="52824"/>
    <lineage>
        <taxon>Eukaryota</taxon>
        <taxon>Viridiplantae</taxon>
        <taxon>Streptophyta</taxon>
        <taxon>Embryophyta</taxon>
        <taxon>Tracheophyta</taxon>
        <taxon>Spermatophyta</taxon>
        <taxon>Magnoliopsida</taxon>
        <taxon>eudicotyledons</taxon>
        <taxon>Gunneridae</taxon>
        <taxon>Pentapetalae</taxon>
        <taxon>rosids</taxon>
        <taxon>malvids</taxon>
        <taxon>Brassicales</taxon>
        <taxon>Brassicaceae</taxon>
        <taxon>Brassiceae</taxon>
        <taxon>Brassica</taxon>
    </lineage>
</organism>
<evidence type="ECO:0000313" key="1">
    <source>
        <dbReference type="EMBL" id="KAG2333584.1"/>
    </source>
</evidence>
<dbReference type="AlphaFoldDB" id="A0A8X7WM89"/>
<dbReference type="EMBL" id="JAAMPC010000001">
    <property type="protein sequence ID" value="KAG2333584.1"/>
    <property type="molecule type" value="Genomic_DNA"/>
</dbReference>
<sequence length="404" mass="46342">MVFKVYDQDANDEIKLNNNIVIRGDNWRFSDMIRHLRKSIHCSLDDSTLGYETIQYNLNFETAVEQCLVQLYHRSDAGPILDIMAVMLESMSNFTVMARTQTAAVPFPDALFHQLLQAMVCADHESRMGVHRIFSVVLVPSSVCPDSVPKSRRPADMQWTLSRTVSVFFSSAALFRKLKMESDNGVDDTAKIERESQHLAGHSQISQEVKYVSYLCLFYNSDESFIIFAYNWFCVSFQVIPLRLSSHQIYLLLSSIWVQSLSPHNMPQNCEAIANTYSFVLLFGRTKNSSNEVLVWSFQLAFSWRNLSLGGSLQPSRRRSLFTLATSMIIFSARAFNIPHLVDSAKTALQEKTTRFFNWWKILVDALFYGQEEQPGKSYGSKEEDEDALIQFTCGYRRNYTKST</sequence>
<proteinExistence type="predicted"/>
<dbReference type="OrthoDB" id="1731549at2759"/>
<accession>A0A8X7WM89</accession>
<dbReference type="PANTHER" id="PTHR46087">
    <property type="entry name" value="PUTATIVE, EXPRESSED-RELATED"/>
    <property type="match status" value="1"/>
</dbReference>